<feature type="region of interest" description="Disordered" evidence="10">
    <location>
        <begin position="400"/>
        <end position="419"/>
    </location>
</feature>
<evidence type="ECO:0000256" key="2">
    <source>
        <dbReference type="ARBA" id="ARBA00013194"/>
    </source>
</evidence>
<dbReference type="OrthoDB" id="163257at2759"/>
<feature type="compositionally biased region" description="Basic and acidic residues" evidence="10">
    <location>
        <begin position="400"/>
        <end position="409"/>
    </location>
</feature>
<dbReference type="InterPro" id="IPR036483">
    <property type="entry name" value="PWI_dom_sf"/>
</dbReference>
<name>A0A4U0Y3L6_9PEZI</name>
<feature type="compositionally biased region" description="Polar residues" evidence="10">
    <location>
        <begin position="222"/>
        <end position="231"/>
    </location>
</feature>
<dbReference type="AlphaFoldDB" id="A0A4U0Y3L6"/>
<feature type="compositionally biased region" description="Basic and acidic residues" evidence="10">
    <location>
        <begin position="169"/>
        <end position="182"/>
    </location>
</feature>
<feature type="compositionally biased region" description="Basic and acidic residues" evidence="10">
    <location>
        <begin position="707"/>
        <end position="716"/>
    </location>
</feature>
<feature type="region of interest" description="Disordered" evidence="10">
    <location>
        <begin position="215"/>
        <end position="341"/>
    </location>
</feature>
<dbReference type="Gene3D" id="1.20.1390.10">
    <property type="entry name" value="PWI domain"/>
    <property type="match status" value="1"/>
</dbReference>
<comment type="caution">
    <text evidence="13">The sequence shown here is derived from an EMBL/GenBank/DDBJ whole genome shotgun (WGS) entry which is preliminary data.</text>
</comment>
<keyword evidence="14" id="KW-1185">Reference proteome</keyword>
<evidence type="ECO:0000313" key="14">
    <source>
        <dbReference type="Proteomes" id="UP000309340"/>
    </source>
</evidence>
<feature type="compositionally biased region" description="Basic and acidic residues" evidence="10">
    <location>
        <begin position="759"/>
        <end position="771"/>
    </location>
</feature>
<feature type="domain" description="PWI" evidence="12">
    <location>
        <begin position="16"/>
        <end position="115"/>
    </location>
</feature>
<evidence type="ECO:0000256" key="10">
    <source>
        <dbReference type="SAM" id="MobiDB-lite"/>
    </source>
</evidence>
<dbReference type="InterPro" id="IPR020892">
    <property type="entry name" value="Cyclophilin-type_PPIase_CS"/>
</dbReference>
<feature type="compositionally biased region" description="Basic residues" evidence="10">
    <location>
        <begin position="682"/>
        <end position="693"/>
    </location>
</feature>
<feature type="domain" description="PPIase cyclophilin-type" evidence="11">
    <location>
        <begin position="465"/>
        <end position="619"/>
    </location>
</feature>
<dbReference type="PANTHER" id="PTHR45625">
    <property type="entry name" value="PEPTIDYL-PROLYL CIS-TRANS ISOMERASE-RELATED"/>
    <property type="match status" value="1"/>
</dbReference>
<feature type="compositionally biased region" description="Basic and acidic residues" evidence="10">
    <location>
        <begin position="304"/>
        <end position="313"/>
    </location>
</feature>
<dbReference type="SUPFAM" id="SSF50891">
    <property type="entry name" value="Cyclophilin-like"/>
    <property type="match status" value="1"/>
</dbReference>
<sequence length="841" mass="92908">MSGKLTTDVDKRLLRTTKFPPEFNVKVDMTKVNVLVIKRWVKGELERILGSEDEVVTETIFNLIEGSRYPNIKELQISLNGFLDKDAPKFCHELWKYCISAQESPQGVPKELLEAKTKELQQEKLEEDRAREEARKRQEADREREMEIARIQVAADDTANETLTVARSAETRDRHRGDDVTRASRRRATTKTPFAFARPLALAAAATTQTTRLNLTIPTTAQTSNQQQRSLGISRARPRPQEGQKRQCRPQISLSRHRRRSPSHSRSPPPKRTRRPSRSRSRSPPRKKRATLAANDLMARKSGPSRDEPRLSRDPSGTPPPPRRRRNTSSVESTPKPTSADAEEFTFLGAAQRASKSITAPPQQQGRAGMHLPGDADKRRANQLRAQLLGAKFPLGRRSQEALARRKDSAAPAENAINMDKLKKMFKGGDDDSSVAQSSPSSSSAPSHRAPAAASTQQSSTSGDVPDGVVLHTTLGDITIALYKDQTPRTCKNFAELARTGKYDNVIFHRIIPGFMIQGGDPTGTGRGGASIYGAKFEDEFVPSLRHEDKGTLSMANSGPCTNGSQFFITLGPTPHLNGKHTVFGHVAQGMDVVDKLGSVRTGSGDRPVNEVKIESVSMSYGKCRVRQYDNDSPCGHQHLELTECYKVKTGEKDRCKQRGEPPSVVQPCGCLHAVGRGEMHRRGHQAPRRIKDRCRQGSSQEEEGAQEEREHEARGGRWQRPAYDSYRPSRRSGVEEQERGSRRPWDRPAGDSGGPRGPRGDVEGQERRGWEGPAGDDYGPSPRSGVGEVEGDDRGGWESPAGDSDGSSQRIDRDEHGGLSPSKRGEFGSQVTAALLYEGY</sequence>
<feature type="compositionally biased region" description="Polar residues" evidence="10">
    <location>
        <begin position="328"/>
        <end position="337"/>
    </location>
</feature>
<feature type="region of interest" description="Disordered" evidence="10">
    <location>
        <begin position="678"/>
        <end position="829"/>
    </location>
</feature>
<dbReference type="SMART" id="SM00311">
    <property type="entry name" value="PWI"/>
    <property type="match status" value="1"/>
</dbReference>
<dbReference type="Pfam" id="PF00160">
    <property type="entry name" value="Pro_isomerase"/>
    <property type="match status" value="1"/>
</dbReference>
<dbReference type="InterPro" id="IPR002130">
    <property type="entry name" value="Cyclophilin-type_PPIase_dom"/>
</dbReference>
<evidence type="ECO:0000256" key="7">
    <source>
        <dbReference type="ARBA" id="ARBA00023235"/>
    </source>
</evidence>
<keyword evidence="7" id="KW-0413">Isomerase</keyword>
<dbReference type="STRING" id="329884.A0A4U0Y3L6"/>
<gene>
    <name evidence="13" type="ORF">B0A55_00045</name>
</gene>
<dbReference type="PRINTS" id="PR00153">
    <property type="entry name" value="CSAPPISMRASE"/>
</dbReference>
<accession>A0A4U0Y3L6</accession>
<evidence type="ECO:0000256" key="6">
    <source>
        <dbReference type="ARBA" id="ARBA00023110"/>
    </source>
</evidence>
<dbReference type="PROSITE" id="PS50072">
    <property type="entry name" value="CSA_PPIASE_2"/>
    <property type="match status" value="1"/>
</dbReference>
<feature type="compositionally biased region" description="Polar residues" evidence="10">
    <location>
        <begin position="354"/>
        <end position="366"/>
    </location>
</feature>
<dbReference type="GO" id="GO:0006397">
    <property type="term" value="P:mRNA processing"/>
    <property type="evidence" value="ECO:0007669"/>
    <property type="project" value="UniProtKB-KW"/>
</dbReference>
<evidence type="ECO:0000259" key="12">
    <source>
        <dbReference type="PROSITE" id="PS51025"/>
    </source>
</evidence>
<dbReference type="EMBL" id="NAJQ01000003">
    <property type="protein sequence ID" value="TKA83751.1"/>
    <property type="molecule type" value="Genomic_DNA"/>
</dbReference>
<dbReference type="SUPFAM" id="SSF101233">
    <property type="entry name" value="PWI domain"/>
    <property type="match status" value="1"/>
</dbReference>
<comment type="catalytic activity">
    <reaction evidence="1">
        <text>[protein]-peptidylproline (omega=180) = [protein]-peptidylproline (omega=0)</text>
        <dbReference type="Rhea" id="RHEA:16237"/>
        <dbReference type="Rhea" id="RHEA-COMP:10747"/>
        <dbReference type="Rhea" id="RHEA-COMP:10748"/>
        <dbReference type="ChEBI" id="CHEBI:83833"/>
        <dbReference type="ChEBI" id="CHEBI:83834"/>
        <dbReference type="EC" id="5.2.1.8"/>
    </reaction>
</comment>
<proteinExistence type="predicted"/>
<keyword evidence="6" id="KW-0697">Rotamase</keyword>
<dbReference type="GO" id="GO:0071013">
    <property type="term" value="C:catalytic step 2 spliceosome"/>
    <property type="evidence" value="ECO:0007669"/>
    <property type="project" value="TreeGrafter"/>
</dbReference>
<evidence type="ECO:0000256" key="1">
    <source>
        <dbReference type="ARBA" id="ARBA00000971"/>
    </source>
</evidence>
<evidence type="ECO:0000256" key="3">
    <source>
        <dbReference type="ARBA" id="ARBA00022574"/>
    </source>
</evidence>
<dbReference type="GO" id="GO:0003755">
    <property type="term" value="F:peptidyl-prolyl cis-trans isomerase activity"/>
    <property type="evidence" value="ECO:0007669"/>
    <property type="project" value="UniProtKB-KW"/>
</dbReference>
<dbReference type="Gene3D" id="2.40.100.10">
    <property type="entry name" value="Cyclophilin-like"/>
    <property type="match status" value="1"/>
</dbReference>
<protein>
    <recommendedName>
        <fullName evidence="9">Peptidyl-prolyl cis-trans isomerase-like 1</fullName>
        <ecNumber evidence="2">5.2.1.8</ecNumber>
    </recommendedName>
    <alternativeName>
        <fullName evidence="8">Rotamase</fullName>
    </alternativeName>
</protein>
<dbReference type="Pfam" id="PF01480">
    <property type="entry name" value="PWI"/>
    <property type="match status" value="1"/>
</dbReference>
<evidence type="ECO:0000256" key="5">
    <source>
        <dbReference type="ARBA" id="ARBA00022737"/>
    </source>
</evidence>
<evidence type="ECO:0000256" key="9">
    <source>
        <dbReference type="ARBA" id="ARBA00040798"/>
    </source>
</evidence>
<evidence type="ECO:0000259" key="11">
    <source>
        <dbReference type="PROSITE" id="PS50072"/>
    </source>
</evidence>
<dbReference type="InterPro" id="IPR029000">
    <property type="entry name" value="Cyclophilin-like_dom_sf"/>
</dbReference>
<dbReference type="InterPro" id="IPR002483">
    <property type="entry name" value="PWI_dom"/>
</dbReference>
<evidence type="ECO:0000313" key="13">
    <source>
        <dbReference type="EMBL" id="TKA83751.1"/>
    </source>
</evidence>
<keyword evidence="5" id="KW-0677">Repeat</keyword>
<dbReference type="FunFam" id="2.40.100.10:FF:000003">
    <property type="entry name" value="Peptidylprolyl isomerase domain and WD repeat-containing 1"/>
    <property type="match status" value="1"/>
</dbReference>
<evidence type="ECO:0000256" key="4">
    <source>
        <dbReference type="ARBA" id="ARBA00022664"/>
    </source>
</evidence>
<dbReference type="PANTHER" id="PTHR45625:SF4">
    <property type="entry name" value="PEPTIDYLPROLYL ISOMERASE DOMAIN AND WD REPEAT-CONTAINING PROTEIN 1"/>
    <property type="match status" value="1"/>
</dbReference>
<dbReference type="PROSITE" id="PS51025">
    <property type="entry name" value="PWI"/>
    <property type="match status" value="1"/>
</dbReference>
<feature type="region of interest" description="Disordered" evidence="10">
    <location>
        <begin position="120"/>
        <end position="144"/>
    </location>
</feature>
<feature type="compositionally biased region" description="Basic and acidic residues" evidence="10">
    <location>
        <begin position="733"/>
        <end position="750"/>
    </location>
</feature>
<feature type="compositionally biased region" description="Basic residues" evidence="10">
    <location>
        <begin position="255"/>
        <end position="290"/>
    </location>
</feature>
<keyword evidence="3" id="KW-0853">WD repeat</keyword>
<feature type="region of interest" description="Disordered" evidence="10">
    <location>
        <begin position="159"/>
        <end position="192"/>
    </location>
</feature>
<organism evidence="13 14">
    <name type="scientific">Friedmanniomyces simplex</name>
    <dbReference type="NCBI Taxonomy" id="329884"/>
    <lineage>
        <taxon>Eukaryota</taxon>
        <taxon>Fungi</taxon>
        <taxon>Dikarya</taxon>
        <taxon>Ascomycota</taxon>
        <taxon>Pezizomycotina</taxon>
        <taxon>Dothideomycetes</taxon>
        <taxon>Dothideomycetidae</taxon>
        <taxon>Mycosphaerellales</taxon>
        <taxon>Teratosphaeriaceae</taxon>
        <taxon>Friedmanniomyces</taxon>
    </lineage>
</organism>
<dbReference type="InterPro" id="IPR044666">
    <property type="entry name" value="Cyclophilin_A-like"/>
</dbReference>
<dbReference type="GO" id="GO:0006457">
    <property type="term" value="P:protein folding"/>
    <property type="evidence" value="ECO:0007669"/>
    <property type="project" value="InterPro"/>
</dbReference>
<feature type="compositionally biased region" description="Low complexity" evidence="10">
    <location>
        <begin position="434"/>
        <end position="462"/>
    </location>
</feature>
<keyword evidence="4" id="KW-0507">mRNA processing</keyword>
<evidence type="ECO:0000256" key="8">
    <source>
        <dbReference type="ARBA" id="ARBA00029569"/>
    </source>
</evidence>
<reference evidence="13 14" key="1">
    <citation type="submission" date="2017-03" db="EMBL/GenBank/DDBJ databases">
        <title>Genomes of endolithic fungi from Antarctica.</title>
        <authorList>
            <person name="Coleine C."/>
            <person name="Masonjones S."/>
            <person name="Stajich J.E."/>
        </authorList>
    </citation>
    <scope>NUCLEOTIDE SEQUENCE [LARGE SCALE GENOMIC DNA]</scope>
    <source>
        <strain evidence="13 14">CCFEE 5184</strain>
    </source>
</reference>
<feature type="region of interest" description="Disordered" evidence="10">
    <location>
        <begin position="354"/>
        <end position="375"/>
    </location>
</feature>
<dbReference type="PROSITE" id="PS00170">
    <property type="entry name" value="CSA_PPIASE_1"/>
    <property type="match status" value="1"/>
</dbReference>
<feature type="region of interest" description="Disordered" evidence="10">
    <location>
        <begin position="425"/>
        <end position="468"/>
    </location>
</feature>
<dbReference type="Proteomes" id="UP000309340">
    <property type="component" value="Unassembled WGS sequence"/>
</dbReference>
<dbReference type="EC" id="5.2.1.8" evidence="2"/>